<dbReference type="PANTHER" id="PTHR43652">
    <property type="entry name" value="BASIC AMINO ACID ANTIPORTER YFCC-RELATED"/>
    <property type="match status" value="1"/>
</dbReference>
<evidence type="ECO:0000256" key="3">
    <source>
        <dbReference type="ARBA" id="ARBA00022692"/>
    </source>
</evidence>
<feature type="non-terminal residue" evidence="9">
    <location>
        <position position="1"/>
    </location>
</feature>
<evidence type="ECO:0000256" key="1">
    <source>
        <dbReference type="ARBA" id="ARBA00004141"/>
    </source>
</evidence>
<dbReference type="GO" id="GO:0055085">
    <property type="term" value="P:transmembrane transport"/>
    <property type="evidence" value="ECO:0007669"/>
    <property type="project" value="InterPro"/>
</dbReference>
<keyword evidence="4" id="KW-0677">Repeat</keyword>
<dbReference type="InterPro" id="IPR051679">
    <property type="entry name" value="DASS-Related_Transporters"/>
</dbReference>
<dbReference type="EMBL" id="CAJNIZ010008082">
    <property type="protein sequence ID" value="CAE7264006.1"/>
    <property type="molecule type" value="Genomic_DNA"/>
</dbReference>
<comment type="caution">
    <text evidence="9">The sequence shown here is derived from an EMBL/GenBank/DDBJ whole genome shotgun (WGS) entry which is preliminary data.</text>
</comment>
<feature type="non-terminal residue" evidence="9">
    <location>
        <position position="130"/>
    </location>
</feature>
<feature type="transmembrane region" description="Helical" evidence="7">
    <location>
        <begin position="30"/>
        <end position="51"/>
    </location>
</feature>
<comment type="subcellular location">
    <subcellularLocation>
        <location evidence="1">Membrane</location>
        <topology evidence="1">Multi-pass membrane protein</topology>
    </subcellularLocation>
</comment>
<dbReference type="InterPro" id="IPR004680">
    <property type="entry name" value="Cit_transptr-like_dom"/>
</dbReference>
<organism evidence="9 10">
    <name type="scientific">Symbiodinium pilosum</name>
    <name type="common">Dinoflagellate</name>
    <dbReference type="NCBI Taxonomy" id="2952"/>
    <lineage>
        <taxon>Eukaryota</taxon>
        <taxon>Sar</taxon>
        <taxon>Alveolata</taxon>
        <taxon>Dinophyceae</taxon>
        <taxon>Suessiales</taxon>
        <taxon>Symbiodiniaceae</taxon>
        <taxon>Symbiodinium</taxon>
    </lineage>
</organism>
<evidence type="ECO:0000256" key="5">
    <source>
        <dbReference type="ARBA" id="ARBA00022989"/>
    </source>
</evidence>
<evidence type="ECO:0000256" key="7">
    <source>
        <dbReference type="SAM" id="Phobius"/>
    </source>
</evidence>
<reference evidence="9" key="1">
    <citation type="submission" date="2021-02" db="EMBL/GenBank/DDBJ databases">
        <authorList>
            <person name="Dougan E. K."/>
            <person name="Rhodes N."/>
            <person name="Thang M."/>
            <person name="Chan C."/>
        </authorList>
    </citation>
    <scope>NUCLEOTIDE SEQUENCE</scope>
</reference>
<accession>A0A812MC12</accession>
<evidence type="ECO:0000259" key="8">
    <source>
        <dbReference type="Pfam" id="PF03600"/>
    </source>
</evidence>
<feature type="domain" description="Citrate transporter-like" evidence="8">
    <location>
        <begin position="1"/>
        <end position="91"/>
    </location>
</feature>
<keyword evidence="2" id="KW-0813">Transport</keyword>
<evidence type="ECO:0000313" key="9">
    <source>
        <dbReference type="EMBL" id="CAE7264006.1"/>
    </source>
</evidence>
<evidence type="ECO:0000256" key="4">
    <source>
        <dbReference type="ARBA" id="ARBA00022737"/>
    </source>
</evidence>
<gene>
    <name evidence="9" type="primary">SLT3</name>
    <name evidence="9" type="ORF">SPIL2461_LOCUS5633</name>
</gene>
<proteinExistence type="predicted"/>
<dbReference type="AlphaFoldDB" id="A0A812MC12"/>
<dbReference type="PANTHER" id="PTHR43652:SF2">
    <property type="entry name" value="BASIC AMINO ACID ANTIPORTER YFCC-RELATED"/>
    <property type="match status" value="1"/>
</dbReference>
<dbReference type="Pfam" id="PF03600">
    <property type="entry name" value="CitMHS"/>
    <property type="match status" value="1"/>
</dbReference>
<sequence>AFLSNTAIVTMMIPLIVSWARTLDVSPGKLLMPLSFAAQLGGSCTLIGSSHCLVARDSVDKTLYEMTFFDLSYSGTILSIITFGFMAACLPFLASSAAASEPSSTVDDRQPLQKENLYTLQFSVRPGAAY</sequence>
<evidence type="ECO:0000256" key="6">
    <source>
        <dbReference type="ARBA" id="ARBA00023136"/>
    </source>
</evidence>
<name>A0A812MC12_SYMPI</name>
<keyword evidence="5 7" id="KW-1133">Transmembrane helix</keyword>
<evidence type="ECO:0000313" key="10">
    <source>
        <dbReference type="Proteomes" id="UP000649617"/>
    </source>
</evidence>
<dbReference type="OrthoDB" id="47276at2759"/>
<protein>
    <submittedName>
        <fullName evidence="9">SLT3 protein</fullName>
    </submittedName>
</protein>
<feature type="transmembrane region" description="Helical" evidence="7">
    <location>
        <begin position="6"/>
        <end position="23"/>
    </location>
</feature>
<dbReference type="Proteomes" id="UP000649617">
    <property type="component" value="Unassembled WGS sequence"/>
</dbReference>
<dbReference type="GO" id="GO:0005886">
    <property type="term" value="C:plasma membrane"/>
    <property type="evidence" value="ECO:0007669"/>
    <property type="project" value="TreeGrafter"/>
</dbReference>
<evidence type="ECO:0000256" key="2">
    <source>
        <dbReference type="ARBA" id="ARBA00022448"/>
    </source>
</evidence>
<feature type="transmembrane region" description="Helical" evidence="7">
    <location>
        <begin position="71"/>
        <end position="94"/>
    </location>
</feature>
<keyword evidence="3 7" id="KW-0812">Transmembrane</keyword>
<keyword evidence="6 7" id="KW-0472">Membrane</keyword>
<keyword evidence="10" id="KW-1185">Reference proteome</keyword>